<feature type="signal peptide" evidence="1">
    <location>
        <begin position="1"/>
        <end position="31"/>
    </location>
</feature>
<evidence type="ECO:0000313" key="2">
    <source>
        <dbReference type="EMBL" id="REG10376.1"/>
    </source>
</evidence>
<name>A0A347ZUQ7_9CHLR</name>
<proteinExistence type="predicted"/>
<reference evidence="2 3" key="1">
    <citation type="submission" date="2018-08" db="EMBL/GenBank/DDBJ databases">
        <title>Genomic Encyclopedia of Type Strains, Phase IV (KMG-IV): sequencing the most valuable type-strain genomes for metagenomic binning, comparative biology and taxonomic classification.</title>
        <authorList>
            <person name="Goeker M."/>
        </authorList>
    </citation>
    <scope>NUCLEOTIDE SEQUENCE [LARGE SCALE GENOMIC DNA]</scope>
    <source>
        <strain evidence="2 3">DSM 23923</strain>
    </source>
</reference>
<evidence type="ECO:0000313" key="3">
    <source>
        <dbReference type="Proteomes" id="UP000256388"/>
    </source>
</evidence>
<keyword evidence="1" id="KW-0732">Signal</keyword>
<dbReference type="OrthoDB" id="145893at2"/>
<dbReference type="Proteomes" id="UP000256388">
    <property type="component" value="Unassembled WGS sequence"/>
</dbReference>
<comment type="caution">
    <text evidence="2">The sequence shown here is derived from an EMBL/GenBank/DDBJ whole genome shotgun (WGS) entry which is preliminary data.</text>
</comment>
<dbReference type="PROSITE" id="PS51257">
    <property type="entry name" value="PROKAR_LIPOPROTEIN"/>
    <property type="match status" value="1"/>
</dbReference>
<feature type="chain" id="PRO_5030063646" description="LysM domain-containing protein" evidence="1">
    <location>
        <begin position="32"/>
        <end position="507"/>
    </location>
</feature>
<keyword evidence="3" id="KW-1185">Reference proteome</keyword>
<gene>
    <name evidence="2" type="ORF">DFR64_0233</name>
</gene>
<dbReference type="RefSeq" id="WP_158675090.1">
    <property type="nucleotide sequence ID" value="NZ_AP018437.1"/>
</dbReference>
<dbReference type="AlphaFoldDB" id="A0A347ZUQ7"/>
<accession>A0A347ZUQ7</accession>
<organism evidence="2 3">
    <name type="scientific">Pelolinea submarina</name>
    <dbReference type="NCBI Taxonomy" id="913107"/>
    <lineage>
        <taxon>Bacteria</taxon>
        <taxon>Bacillati</taxon>
        <taxon>Chloroflexota</taxon>
        <taxon>Anaerolineae</taxon>
        <taxon>Anaerolineales</taxon>
        <taxon>Anaerolineaceae</taxon>
        <taxon>Pelolinea</taxon>
    </lineage>
</organism>
<evidence type="ECO:0000256" key="1">
    <source>
        <dbReference type="SAM" id="SignalP"/>
    </source>
</evidence>
<dbReference type="EMBL" id="QUMS01000001">
    <property type="protein sequence ID" value="REG10376.1"/>
    <property type="molecule type" value="Genomic_DNA"/>
</dbReference>
<dbReference type="InterPro" id="IPR011055">
    <property type="entry name" value="Dup_hybrid_motif"/>
</dbReference>
<evidence type="ECO:0008006" key="4">
    <source>
        <dbReference type="Google" id="ProtNLM"/>
    </source>
</evidence>
<dbReference type="Gene3D" id="2.70.70.10">
    <property type="entry name" value="Glucose Permease (Domain IIA)"/>
    <property type="match status" value="1"/>
</dbReference>
<protein>
    <recommendedName>
        <fullName evidence="4">LysM domain-containing protein</fullName>
    </recommendedName>
</protein>
<sequence length="507" mass="55192">MKIESTHRKLTAALAVLLLAAPILGACTVNSAEPAVTASPQPTATAIPTTTPTPLPDGYVAYESQSGDTLETIAVHFGVNADEIIDESEHDPTLMIAPGSLFLVKKVLGVTTRPNLLFPDSAVVFSPTAALFDAQAFADEQPGYISTYTELMTRGQTSAAAIIYEMGLEYSINPRILLTIMEHESGWLSNPKPELDQINYSMGWVRKDRGSVYFQTGWAINQLMKGYYGWREGKLTELTFADGSSLRLSPYLNAGTVAVMYLLAQTHDRASWEEALYGENSLPVIHTRYFGDAFELGAGVDPIFTEDVQQPEMNLPFPPNEVWNLTGGPHAAWGSGWEDDGALAALDFAPPLASSGCGNSTHYTTAAAAGRVVRAYNGVVVIDLDGDGYEQTGWVLVYMHVANSDRVNVGDFLNQDDRVGHPSCEGGSSSGIHVHIARKYNGEWVLADGGLPFVLSGYRAHNGEDYYEGTLENGEKTVTANIAGNYWTRIIRPESREEFFYTPTPRK</sequence>